<evidence type="ECO:0000313" key="2">
    <source>
        <dbReference type="EMBL" id="TWT73027.1"/>
    </source>
</evidence>
<dbReference type="Proteomes" id="UP000318053">
    <property type="component" value="Unassembled WGS sequence"/>
</dbReference>
<name>A0A5C5YBE7_9BACT</name>
<reference evidence="2 3" key="1">
    <citation type="submission" date="2019-02" db="EMBL/GenBank/DDBJ databases">
        <title>Deep-cultivation of Planctomycetes and their phenomic and genomic characterization uncovers novel biology.</title>
        <authorList>
            <person name="Wiegand S."/>
            <person name="Jogler M."/>
            <person name="Boedeker C."/>
            <person name="Pinto D."/>
            <person name="Vollmers J."/>
            <person name="Rivas-Marin E."/>
            <person name="Kohn T."/>
            <person name="Peeters S.H."/>
            <person name="Heuer A."/>
            <person name="Rast P."/>
            <person name="Oberbeckmann S."/>
            <person name="Bunk B."/>
            <person name="Jeske O."/>
            <person name="Meyerdierks A."/>
            <person name="Storesund J.E."/>
            <person name="Kallscheuer N."/>
            <person name="Luecker S."/>
            <person name="Lage O.M."/>
            <person name="Pohl T."/>
            <person name="Merkel B.J."/>
            <person name="Hornburger P."/>
            <person name="Mueller R.-W."/>
            <person name="Bruemmer F."/>
            <person name="Labrenz M."/>
            <person name="Spormann A.M."/>
            <person name="Op Den Camp H."/>
            <person name="Overmann J."/>
            <person name="Amann R."/>
            <person name="Jetten M.S.M."/>
            <person name="Mascher T."/>
            <person name="Medema M.H."/>
            <person name="Devos D.P."/>
            <person name="Kaster A.-K."/>
            <person name="Ovreas L."/>
            <person name="Rohde M."/>
            <person name="Galperin M.Y."/>
            <person name="Jogler C."/>
        </authorList>
    </citation>
    <scope>NUCLEOTIDE SEQUENCE [LARGE SCALE GENOMIC DNA]</scope>
    <source>
        <strain evidence="2 3">CA85</strain>
    </source>
</reference>
<accession>A0A5C5YBE7</accession>
<dbReference type="AlphaFoldDB" id="A0A5C5YBE7"/>
<protein>
    <submittedName>
        <fullName evidence="2">Uncharacterized protein</fullName>
    </submittedName>
</protein>
<proteinExistence type="predicted"/>
<evidence type="ECO:0000313" key="3">
    <source>
        <dbReference type="Proteomes" id="UP000318053"/>
    </source>
</evidence>
<evidence type="ECO:0000256" key="1">
    <source>
        <dbReference type="SAM" id="MobiDB-lite"/>
    </source>
</evidence>
<dbReference type="EMBL" id="SJPK01000003">
    <property type="protein sequence ID" value="TWT73027.1"/>
    <property type="molecule type" value="Genomic_DNA"/>
</dbReference>
<sequence length="62" mass="6758">MERNAAKPSKTAGNPKGRTVRGNVAKDSPSMLRMPLLETPFARQLQDNALAFTHLIGRILIG</sequence>
<keyword evidence="3" id="KW-1185">Reference proteome</keyword>
<organism evidence="2 3">
    <name type="scientific">Allorhodopirellula solitaria</name>
    <dbReference type="NCBI Taxonomy" id="2527987"/>
    <lineage>
        <taxon>Bacteria</taxon>
        <taxon>Pseudomonadati</taxon>
        <taxon>Planctomycetota</taxon>
        <taxon>Planctomycetia</taxon>
        <taxon>Pirellulales</taxon>
        <taxon>Pirellulaceae</taxon>
        <taxon>Allorhodopirellula</taxon>
    </lineage>
</organism>
<comment type="caution">
    <text evidence="2">The sequence shown here is derived from an EMBL/GenBank/DDBJ whole genome shotgun (WGS) entry which is preliminary data.</text>
</comment>
<feature type="region of interest" description="Disordered" evidence="1">
    <location>
        <begin position="1"/>
        <end position="27"/>
    </location>
</feature>
<gene>
    <name evidence="2" type="ORF">CA85_14880</name>
</gene>